<dbReference type="EMBL" id="BARS01005988">
    <property type="protein sequence ID" value="GAF81670.1"/>
    <property type="molecule type" value="Genomic_DNA"/>
</dbReference>
<name>X0TZS7_9ZZZZ</name>
<gene>
    <name evidence="1" type="ORF">S01H1_11726</name>
</gene>
<reference evidence="1" key="1">
    <citation type="journal article" date="2014" name="Front. Microbiol.">
        <title>High frequency of phylogenetically diverse reductive dehalogenase-homologous genes in deep subseafloor sedimentary metagenomes.</title>
        <authorList>
            <person name="Kawai M."/>
            <person name="Futagami T."/>
            <person name="Toyoda A."/>
            <person name="Takaki Y."/>
            <person name="Nishi S."/>
            <person name="Hori S."/>
            <person name="Arai W."/>
            <person name="Tsubouchi T."/>
            <person name="Morono Y."/>
            <person name="Uchiyama I."/>
            <person name="Ito T."/>
            <person name="Fujiyama A."/>
            <person name="Inagaki F."/>
            <person name="Takami H."/>
        </authorList>
    </citation>
    <scope>NUCLEOTIDE SEQUENCE</scope>
    <source>
        <strain evidence="1">Expedition CK06-06</strain>
    </source>
</reference>
<accession>X0TZS7</accession>
<feature type="non-terminal residue" evidence="1">
    <location>
        <position position="1"/>
    </location>
</feature>
<evidence type="ECO:0000313" key="1">
    <source>
        <dbReference type="EMBL" id="GAF81670.1"/>
    </source>
</evidence>
<dbReference type="AlphaFoldDB" id="X0TZS7"/>
<proteinExistence type="predicted"/>
<comment type="caution">
    <text evidence="1">The sequence shown here is derived from an EMBL/GenBank/DDBJ whole genome shotgun (WGS) entry which is preliminary data.</text>
</comment>
<organism evidence="1">
    <name type="scientific">marine sediment metagenome</name>
    <dbReference type="NCBI Taxonomy" id="412755"/>
    <lineage>
        <taxon>unclassified sequences</taxon>
        <taxon>metagenomes</taxon>
        <taxon>ecological metagenomes</taxon>
    </lineage>
</organism>
<protein>
    <submittedName>
        <fullName evidence="1">Uncharacterized protein</fullName>
    </submittedName>
</protein>
<sequence>SATKEMLFLKAFIIDLIEDLVWELEPRSRTFVERGSARIQMGLEVSDIVVGLVKKGTFIEFHHYCPHLTKIRIGTGGTCFSKM</sequence>